<dbReference type="OrthoDB" id="2626196at2"/>
<gene>
    <name evidence="1" type="ORF">PWYN_21700</name>
</gene>
<dbReference type="Proteomes" id="UP000029734">
    <property type="component" value="Unassembled WGS sequence"/>
</dbReference>
<accession>A0A098M3X8</accession>
<dbReference type="STRING" id="268407.PWYN_21700"/>
<reference evidence="1 2" key="2">
    <citation type="submission" date="2014-10" db="EMBL/GenBank/DDBJ databases">
        <title>Comparative genomics of the Paenibacillus odorifer group.</title>
        <authorList>
            <person name="Tsai Y.-C."/>
            <person name="Martin N."/>
            <person name="Korlach J."/>
            <person name="Wiedmann M."/>
        </authorList>
    </citation>
    <scope>NUCLEOTIDE SEQUENCE [LARGE SCALE GENOMIC DNA]</scope>
    <source>
        <strain evidence="1 2">DSM 18334</strain>
    </source>
</reference>
<dbReference type="AlphaFoldDB" id="A0A098M3X8"/>
<proteinExistence type="predicted"/>
<evidence type="ECO:0000313" key="2">
    <source>
        <dbReference type="Proteomes" id="UP000029734"/>
    </source>
</evidence>
<reference evidence="1 2" key="1">
    <citation type="submission" date="2014-08" db="EMBL/GenBank/DDBJ databases">
        <authorList>
            <person name="den Bakker H.C."/>
        </authorList>
    </citation>
    <scope>NUCLEOTIDE SEQUENCE [LARGE SCALE GENOMIC DNA]</scope>
    <source>
        <strain evidence="1 2">DSM 18334</strain>
    </source>
</reference>
<evidence type="ECO:0000313" key="1">
    <source>
        <dbReference type="EMBL" id="KGE17244.1"/>
    </source>
</evidence>
<organism evidence="1 2">
    <name type="scientific">Paenibacillus wynnii</name>
    <dbReference type="NCBI Taxonomy" id="268407"/>
    <lineage>
        <taxon>Bacteria</taxon>
        <taxon>Bacillati</taxon>
        <taxon>Bacillota</taxon>
        <taxon>Bacilli</taxon>
        <taxon>Bacillales</taxon>
        <taxon>Paenibacillaceae</taxon>
        <taxon>Paenibacillus</taxon>
    </lineage>
</organism>
<comment type="caution">
    <text evidence="1">The sequence shown here is derived from an EMBL/GenBank/DDBJ whole genome shotgun (WGS) entry which is preliminary data.</text>
</comment>
<dbReference type="RefSeq" id="WP_036655868.1">
    <property type="nucleotide sequence ID" value="NZ_JQCR01000003.1"/>
</dbReference>
<sequence length="76" mass="8679">MPDKKEQPMDTKSFAKNVVKGFTIGSVFDPDMTENEANRNPEFTTKEVIDHITGKEKLSAKELEELKKATKYVNFL</sequence>
<dbReference type="EMBL" id="JQCR01000003">
    <property type="protein sequence ID" value="KGE17244.1"/>
    <property type="molecule type" value="Genomic_DNA"/>
</dbReference>
<dbReference type="eggNOG" id="ENOG50307FN">
    <property type="taxonomic scope" value="Bacteria"/>
</dbReference>
<protein>
    <submittedName>
        <fullName evidence="1">Uncharacterized protein</fullName>
    </submittedName>
</protein>
<name>A0A098M3X8_9BACL</name>
<keyword evidence="2" id="KW-1185">Reference proteome</keyword>